<dbReference type="NCBIfam" id="TIGR02937">
    <property type="entry name" value="sigma70-ECF"/>
    <property type="match status" value="1"/>
</dbReference>
<accession>A0A395JJT4</accession>
<evidence type="ECO:0000313" key="9">
    <source>
        <dbReference type="Proteomes" id="UP000253083"/>
    </source>
</evidence>
<feature type="domain" description="RNA polymerase sigma factor 70 region 4 type 2" evidence="7">
    <location>
        <begin position="115"/>
        <end position="162"/>
    </location>
</feature>
<keyword evidence="9" id="KW-1185">Reference proteome</keyword>
<protein>
    <submittedName>
        <fullName evidence="8">RNA polymerase sigma-70 factor (ECF subfamily)</fullName>
    </submittedName>
</protein>
<reference evidence="8 9" key="1">
    <citation type="submission" date="2018-06" db="EMBL/GenBank/DDBJ databases">
        <title>Genomic Encyclopedia of Type Strains, Phase IV (KMG-IV): sequencing the most valuable type-strain genomes for metagenomic binning, comparative biology and taxonomic classification.</title>
        <authorList>
            <person name="Goeker M."/>
        </authorList>
    </citation>
    <scope>NUCLEOTIDE SEQUENCE [LARGE SCALE GENOMIC DNA]</scope>
    <source>
        <strain evidence="8 9">DSM 24032</strain>
    </source>
</reference>
<dbReference type="InterPro" id="IPR036388">
    <property type="entry name" value="WH-like_DNA-bd_sf"/>
</dbReference>
<dbReference type="Gene3D" id="1.10.1740.10">
    <property type="match status" value="1"/>
</dbReference>
<name>A0A395JJT4_9GAMM</name>
<dbReference type="PANTHER" id="PTHR43133">
    <property type="entry name" value="RNA POLYMERASE ECF-TYPE SIGMA FACTO"/>
    <property type="match status" value="1"/>
</dbReference>
<dbReference type="GO" id="GO:0003677">
    <property type="term" value="F:DNA binding"/>
    <property type="evidence" value="ECO:0007669"/>
    <property type="project" value="UniProtKB-KW"/>
</dbReference>
<keyword evidence="2" id="KW-0805">Transcription regulation</keyword>
<dbReference type="GO" id="GO:0016987">
    <property type="term" value="F:sigma factor activity"/>
    <property type="evidence" value="ECO:0007669"/>
    <property type="project" value="UniProtKB-KW"/>
</dbReference>
<evidence type="ECO:0000313" key="8">
    <source>
        <dbReference type="EMBL" id="RBP48934.1"/>
    </source>
</evidence>
<dbReference type="PANTHER" id="PTHR43133:SF8">
    <property type="entry name" value="RNA POLYMERASE SIGMA FACTOR HI_1459-RELATED"/>
    <property type="match status" value="1"/>
</dbReference>
<dbReference type="EMBL" id="QNRT01000005">
    <property type="protein sequence ID" value="RBP48934.1"/>
    <property type="molecule type" value="Genomic_DNA"/>
</dbReference>
<organism evidence="8 9">
    <name type="scientific">Arenicella xantha</name>
    <dbReference type="NCBI Taxonomy" id="644221"/>
    <lineage>
        <taxon>Bacteria</taxon>
        <taxon>Pseudomonadati</taxon>
        <taxon>Pseudomonadota</taxon>
        <taxon>Gammaproteobacteria</taxon>
        <taxon>Arenicellales</taxon>
        <taxon>Arenicellaceae</taxon>
        <taxon>Arenicella</taxon>
    </lineage>
</organism>
<dbReference type="InterPro" id="IPR013249">
    <property type="entry name" value="RNA_pol_sigma70_r4_t2"/>
</dbReference>
<dbReference type="Proteomes" id="UP000253083">
    <property type="component" value="Unassembled WGS sequence"/>
</dbReference>
<comment type="similarity">
    <text evidence="1">Belongs to the sigma-70 factor family. ECF subfamily.</text>
</comment>
<dbReference type="Pfam" id="PF08281">
    <property type="entry name" value="Sigma70_r4_2"/>
    <property type="match status" value="1"/>
</dbReference>
<evidence type="ECO:0000256" key="4">
    <source>
        <dbReference type="ARBA" id="ARBA00023125"/>
    </source>
</evidence>
<proteinExistence type="inferred from homology"/>
<dbReference type="SUPFAM" id="SSF88659">
    <property type="entry name" value="Sigma3 and sigma4 domains of RNA polymerase sigma factors"/>
    <property type="match status" value="1"/>
</dbReference>
<evidence type="ECO:0000256" key="2">
    <source>
        <dbReference type="ARBA" id="ARBA00023015"/>
    </source>
</evidence>
<comment type="caution">
    <text evidence="8">The sequence shown here is derived from an EMBL/GenBank/DDBJ whole genome shotgun (WGS) entry which is preliminary data.</text>
</comment>
<evidence type="ECO:0000259" key="7">
    <source>
        <dbReference type="Pfam" id="PF08281"/>
    </source>
</evidence>
<sequence>MRDESLMAAYAKGDAIAFDELYARHKHAVFQFLRRQCPSVQVCEELVQDTWLAVIHGAPNYQPTAQFRTWLYRMAHNRLVDHWRRFGSSSNVLFEELSDALAVLPDTTTREIELDDLLLQLEQLPQEQVETLLLKTAGFSHTEIADITSTKPETVKSRLRYATQRLRVSMGVAS</sequence>
<dbReference type="SUPFAM" id="SSF88946">
    <property type="entry name" value="Sigma2 domain of RNA polymerase sigma factors"/>
    <property type="match status" value="1"/>
</dbReference>
<feature type="domain" description="RNA polymerase sigma-70 region 2" evidence="6">
    <location>
        <begin position="21"/>
        <end position="85"/>
    </location>
</feature>
<keyword evidence="4" id="KW-0238">DNA-binding</keyword>
<dbReference type="InterPro" id="IPR007627">
    <property type="entry name" value="RNA_pol_sigma70_r2"/>
</dbReference>
<gene>
    <name evidence="8" type="ORF">DFR28_105274</name>
</gene>
<dbReference type="InterPro" id="IPR014284">
    <property type="entry name" value="RNA_pol_sigma-70_dom"/>
</dbReference>
<dbReference type="GO" id="GO:0006352">
    <property type="term" value="P:DNA-templated transcription initiation"/>
    <property type="evidence" value="ECO:0007669"/>
    <property type="project" value="InterPro"/>
</dbReference>
<keyword evidence="3" id="KW-0731">Sigma factor</keyword>
<evidence type="ECO:0000256" key="3">
    <source>
        <dbReference type="ARBA" id="ARBA00023082"/>
    </source>
</evidence>
<evidence type="ECO:0000259" key="6">
    <source>
        <dbReference type="Pfam" id="PF04542"/>
    </source>
</evidence>
<evidence type="ECO:0000256" key="5">
    <source>
        <dbReference type="ARBA" id="ARBA00023163"/>
    </source>
</evidence>
<dbReference type="InterPro" id="IPR039425">
    <property type="entry name" value="RNA_pol_sigma-70-like"/>
</dbReference>
<dbReference type="Gene3D" id="1.10.10.10">
    <property type="entry name" value="Winged helix-like DNA-binding domain superfamily/Winged helix DNA-binding domain"/>
    <property type="match status" value="1"/>
</dbReference>
<dbReference type="InterPro" id="IPR013324">
    <property type="entry name" value="RNA_pol_sigma_r3/r4-like"/>
</dbReference>
<dbReference type="InterPro" id="IPR013325">
    <property type="entry name" value="RNA_pol_sigma_r2"/>
</dbReference>
<evidence type="ECO:0000256" key="1">
    <source>
        <dbReference type="ARBA" id="ARBA00010641"/>
    </source>
</evidence>
<dbReference type="AlphaFoldDB" id="A0A395JJT4"/>
<dbReference type="InParanoid" id="A0A395JJT4"/>
<keyword evidence="5" id="KW-0804">Transcription</keyword>
<dbReference type="Pfam" id="PF04542">
    <property type="entry name" value="Sigma70_r2"/>
    <property type="match status" value="1"/>
</dbReference>